<proteinExistence type="predicted"/>
<dbReference type="EMBL" id="ASWA01000003">
    <property type="protein sequence ID" value="EOT67354.1"/>
    <property type="molecule type" value="Genomic_DNA"/>
</dbReference>
<dbReference type="OrthoDB" id="9803735at2"/>
<accession>R2QWG7</accession>
<dbReference type="eggNOG" id="COG0583">
    <property type="taxonomic scope" value="Bacteria"/>
</dbReference>
<reference evidence="2 4" key="2">
    <citation type="submission" date="2013-03" db="EMBL/GenBank/DDBJ databases">
        <title>The Genome Sequence of Enterococcus malodoratus ATCC_43197 (PacBio/Illumina hybrid assembly).</title>
        <authorList>
            <consortium name="The Broad Institute Genomics Platform"/>
            <consortium name="The Broad Institute Genome Sequencing Center for Infectious Disease"/>
            <person name="Earl A."/>
            <person name="Russ C."/>
            <person name="Gilmore M."/>
            <person name="Surin D."/>
            <person name="Walker B."/>
            <person name="Young S."/>
            <person name="Zeng Q."/>
            <person name="Gargeya S."/>
            <person name="Fitzgerald M."/>
            <person name="Haas B."/>
            <person name="Abouelleil A."/>
            <person name="Allen A.W."/>
            <person name="Alvarado L."/>
            <person name="Arachchi H.M."/>
            <person name="Berlin A.M."/>
            <person name="Chapman S.B."/>
            <person name="Gainer-Dewar J."/>
            <person name="Goldberg J."/>
            <person name="Griggs A."/>
            <person name="Gujja S."/>
            <person name="Hansen M."/>
            <person name="Howarth C."/>
            <person name="Imamovic A."/>
            <person name="Ireland A."/>
            <person name="Larimer J."/>
            <person name="McCowan C."/>
            <person name="Murphy C."/>
            <person name="Pearson M."/>
            <person name="Poon T.W."/>
            <person name="Priest M."/>
            <person name="Roberts A."/>
            <person name="Saif S."/>
            <person name="Shea T."/>
            <person name="Sisk P."/>
            <person name="Sykes S."/>
            <person name="Wortman J."/>
            <person name="Nusbaum C."/>
            <person name="Birren B."/>
        </authorList>
    </citation>
    <scope>NUCLEOTIDE SEQUENCE [LARGE SCALE GENOMIC DNA]</scope>
    <source>
        <strain evidence="2 4">ATCC 43197</strain>
    </source>
</reference>
<protein>
    <recommendedName>
        <fullName evidence="5">LysR substrate-binding domain-containing protein</fullName>
    </recommendedName>
</protein>
<name>R2QWG7_9ENTE</name>
<evidence type="ECO:0000313" key="4">
    <source>
        <dbReference type="Proteomes" id="UP000014148"/>
    </source>
</evidence>
<evidence type="ECO:0000313" key="1">
    <source>
        <dbReference type="EMBL" id="EOH72806.1"/>
    </source>
</evidence>
<gene>
    <name evidence="2" type="ORF">I585_02875</name>
    <name evidence="1" type="ORF">UAI_03690</name>
</gene>
<evidence type="ECO:0000313" key="2">
    <source>
        <dbReference type="EMBL" id="EOT67354.1"/>
    </source>
</evidence>
<reference evidence="1 3" key="1">
    <citation type="submission" date="2013-02" db="EMBL/GenBank/DDBJ databases">
        <title>The Genome Sequence of Enterococcus malodoratus ATCC_43197.</title>
        <authorList>
            <consortium name="The Broad Institute Genome Sequencing Platform"/>
            <consortium name="The Broad Institute Genome Sequencing Center for Infectious Disease"/>
            <person name="Earl A.M."/>
            <person name="Gilmore M.S."/>
            <person name="Lebreton F."/>
            <person name="Walker B."/>
            <person name="Young S.K."/>
            <person name="Zeng Q."/>
            <person name="Gargeya S."/>
            <person name="Fitzgerald M."/>
            <person name="Haas B."/>
            <person name="Abouelleil A."/>
            <person name="Alvarado L."/>
            <person name="Arachchi H.M."/>
            <person name="Berlin A.M."/>
            <person name="Chapman S.B."/>
            <person name="Dewar J."/>
            <person name="Goldberg J."/>
            <person name="Griggs A."/>
            <person name="Gujja S."/>
            <person name="Hansen M."/>
            <person name="Howarth C."/>
            <person name="Imamovic A."/>
            <person name="Larimer J."/>
            <person name="McCowan C."/>
            <person name="Murphy C."/>
            <person name="Neiman D."/>
            <person name="Pearson M."/>
            <person name="Priest M."/>
            <person name="Roberts A."/>
            <person name="Saif S."/>
            <person name="Shea T."/>
            <person name="Sisk P."/>
            <person name="Sykes S."/>
            <person name="Wortman J."/>
            <person name="Nusbaum C."/>
            <person name="Birren B."/>
        </authorList>
    </citation>
    <scope>NUCLEOTIDE SEQUENCE [LARGE SCALE GENOMIC DNA]</scope>
    <source>
        <strain evidence="1 3">ATCC 43197</strain>
    </source>
</reference>
<comment type="caution">
    <text evidence="1">The sequence shown here is derived from an EMBL/GenBank/DDBJ whole genome shotgun (WGS) entry which is preliminary data.</text>
</comment>
<dbReference type="AlphaFoldDB" id="R2QWG7"/>
<dbReference type="Proteomes" id="UP000013783">
    <property type="component" value="Unassembled WGS sequence"/>
</dbReference>
<dbReference type="PATRIC" id="fig|1158601.3.peg.3661"/>
<organism evidence="1 3">
    <name type="scientific">Enterococcus malodoratus ATCC 43197</name>
    <dbReference type="NCBI Taxonomy" id="1158601"/>
    <lineage>
        <taxon>Bacteria</taxon>
        <taxon>Bacillati</taxon>
        <taxon>Bacillota</taxon>
        <taxon>Bacilli</taxon>
        <taxon>Lactobacillales</taxon>
        <taxon>Enterococcaceae</taxon>
        <taxon>Enterococcus</taxon>
    </lineage>
</organism>
<evidence type="ECO:0000313" key="3">
    <source>
        <dbReference type="Proteomes" id="UP000013783"/>
    </source>
</evidence>
<sequence length="112" mass="13121">MKEEHIFWLKAKNNISPFEKNEILINRDSECPYRRVRLHYLEQIRVTDATLIKVDTLDVLMDMLESENTVAVIPEVILSSNTILRKLEGDGKIIGWICCCSFETLDKILRRQ</sequence>
<keyword evidence="4" id="KW-1185">Reference proteome</keyword>
<dbReference type="EMBL" id="AJAK01000028">
    <property type="protein sequence ID" value="EOH72806.1"/>
    <property type="molecule type" value="Genomic_DNA"/>
</dbReference>
<dbReference type="Proteomes" id="UP000014148">
    <property type="component" value="Unassembled WGS sequence"/>
</dbReference>
<evidence type="ECO:0008006" key="5">
    <source>
        <dbReference type="Google" id="ProtNLM"/>
    </source>
</evidence>
<dbReference type="RefSeq" id="WP_010742467.1">
    <property type="nucleotide sequence ID" value="NZ_KB946251.1"/>
</dbReference>